<reference evidence="1 2" key="1">
    <citation type="journal article" date="2019" name="Genome Biol. Evol.">
        <title>Insights into the evolution of the New World diploid cottons (Gossypium, subgenus Houzingenia) based on genome sequencing.</title>
        <authorList>
            <person name="Grover C.E."/>
            <person name="Arick M.A. 2nd"/>
            <person name="Thrash A."/>
            <person name="Conover J.L."/>
            <person name="Sanders W.S."/>
            <person name="Peterson D.G."/>
            <person name="Frelichowski J.E."/>
            <person name="Scheffler J.A."/>
            <person name="Scheffler B.E."/>
            <person name="Wendel J.F."/>
        </authorList>
    </citation>
    <scope>NUCLEOTIDE SEQUENCE [LARGE SCALE GENOMIC DNA]</scope>
    <source>
        <strain evidence="1">185</strain>
        <tissue evidence="1">Leaf</tissue>
    </source>
</reference>
<evidence type="ECO:0000313" key="2">
    <source>
        <dbReference type="Proteomes" id="UP000593577"/>
    </source>
</evidence>
<keyword evidence="2" id="KW-1185">Reference proteome</keyword>
<dbReference type="EMBL" id="JABFAA010000007">
    <property type="protein sequence ID" value="MBA0687674.1"/>
    <property type="molecule type" value="Genomic_DNA"/>
</dbReference>
<dbReference type="Proteomes" id="UP000593577">
    <property type="component" value="Unassembled WGS sequence"/>
</dbReference>
<organism evidence="1 2">
    <name type="scientific">Gossypium aridum</name>
    <name type="common">American cotton</name>
    <name type="synonym">Erioxylum aridum</name>
    <dbReference type="NCBI Taxonomy" id="34290"/>
    <lineage>
        <taxon>Eukaryota</taxon>
        <taxon>Viridiplantae</taxon>
        <taxon>Streptophyta</taxon>
        <taxon>Embryophyta</taxon>
        <taxon>Tracheophyta</taxon>
        <taxon>Spermatophyta</taxon>
        <taxon>Magnoliopsida</taxon>
        <taxon>eudicotyledons</taxon>
        <taxon>Gunneridae</taxon>
        <taxon>Pentapetalae</taxon>
        <taxon>rosids</taxon>
        <taxon>malvids</taxon>
        <taxon>Malvales</taxon>
        <taxon>Malvaceae</taxon>
        <taxon>Malvoideae</taxon>
        <taxon>Gossypium</taxon>
    </lineage>
</organism>
<proteinExistence type="predicted"/>
<comment type="caution">
    <text evidence="1">The sequence shown here is derived from an EMBL/GenBank/DDBJ whole genome shotgun (WGS) entry which is preliminary data.</text>
</comment>
<protein>
    <submittedName>
        <fullName evidence="1">Uncharacterized protein</fullName>
    </submittedName>
</protein>
<name>A0A7J8XL63_GOSAI</name>
<accession>A0A7J8XL63</accession>
<gene>
    <name evidence="1" type="ORF">Goari_015188</name>
</gene>
<evidence type="ECO:0000313" key="1">
    <source>
        <dbReference type="EMBL" id="MBA0687674.1"/>
    </source>
</evidence>
<dbReference type="AlphaFoldDB" id="A0A7J8XL63"/>
<sequence length="128" mass="14052">MDYGITLRSSSTFPRGFWSSEWRDARFPASSAFRGASPLLGLRWLVMDADLDTRDQGCLIVVVVLIGRVPSSIDGFGKLHGGAVAFFWPRHFVASRLAGSGYDSPGLSPSLDLIWAPVFLILGFLAWF</sequence>